<proteinExistence type="predicted"/>
<name>A0A0C3DI62_9AGAM</name>
<dbReference type="Proteomes" id="UP000053989">
    <property type="component" value="Unassembled WGS sequence"/>
</dbReference>
<dbReference type="InParanoid" id="A0A0C3DI62"/>
<protein>
    <recommendedName>
        <fullName evidence="5">Tyr recombinase domain-containing protein</fullName>
    </recommendedName>
</protein>
<dbReference type="PANTHER" id="PTHR34605:SF3">
    <property type="entry name" value="P CELL-TYPE AGGLUTINATION PROTEIN MAP4-LIKE-RELATED"/>
    <property type="match status" value="1"/>
</dbReference>
<organism evidence="3 4">
    <name type="scientific">Scleroderma citrinum Foug A</name>
    <dbReference type="NCBI Taxonomy" id="1036808"/>
    <lineage>
        <taxon>Eukaryota</taxon>
        <taxon>Fungi</taxon>
        <taxon>Dikarya</taxon>
        <taxon>Basidiomycota</taxon>
        <taxon>Agaricomycotina</taxon>
        <taxon>Agaricomycetes</taxon>
        <taxon>Agaricomycetidae</taxon>
        <taxon>Boletales</taxon>
        <taxon>Sclerodermatineae</taxon>
        <taxon>Sclerodermataceae</taxon>
        <taxon>Scleroderma</taxon>
    </lineage>
</organism>
<dbReference type="OrthoDB" id="2678913at2759"/>
<dbReference type="PANTHER" id="PTHR34605">
    <property type="entry name" value="PHAGE_INTEGRASE DOMAIN-CONTAINING PROTEIN"/>
    <property type="match status" value="1"/>
</dbReference>
<evidence type="ECO:0008006" key="5">
    <source>
        <dbReference type="Google" id="ProtNLM"/>
    </source>
</evidence>
<dbReference type="InterPro" id="IPR010998">
    <property type="entry name" value="Integrase_recombinase_N"/>
</dbReference>
<gene>
    <name evidence="3" type="ORF">SCLCIDRAFT_124353</name>
</gene>
<keyword evidence="4" id="KW-1185">Reference proteome</keyword>
<dbReference type="HOGENOM" id="CLU_003292_2_2_1"/>
<dbReference type="GO" id="GO:0006310">
    <property type="term" value="P:DNA recombination"/>
    <property type="evidence" value="ECO:0007669"/>
    <property type="project" value="UniProtKB-KW"/>
</dbReference>
<dbReference type="Gene3D" id="1.10.150.130">
    <property type="match status" value="1"/>
</dbReference>
<keyword evidence="2" id="KW-0233">DNA recombination</keyword>
<reference evidence="4" key="2">
    <citation type="submission" date="2015-01" db="EMBL/GenBank/DDBJ databases">
        <title>Evolutionary Origins and Diversification of the Mycorrhizal Mutualists.</title>
        <authorList>
            <consortium name="DOE Joint Genome Institute"/>
            <consortium name="Mycorrhizal Genomics Consortium"/>
            <person name="Kohler A."/>
            <person name="Kuo A."/>
            <person name="Nagy L.G."/>
            <person name="Floudas D."/>
            <person name="Copeland A."/>
            <person name="Barry K.W."/>
            <person name="Cichocki N."/>
            <person name="Veneault-Fourrey C."/>
            <person name="LaButti K."/>
            <person name="Lindquist E.A."/>
            <person name="Lipzen A."/>
            <person name="Lundell T."/>
            <person name="Morin E."/>
            <person name="Murat C."/>
            <person name="Riley R."/>
            <person name="Ohm R."/>
            <person name="Sun H."/>
            <person name="Tunlid A."/>
            <person name="Henrissat B."/>
            <person name="Grigoriev I.V."/>
            <person name="Hibbett D.S."/>
            <person name="Martin F."/>
        </authorList>
    </citation>
    <scope>NUCLEOTIDE SEQUENCE [LARGE SCALE GENOMIC DNA]</scope>
    <source>
        <strain evidence="4">Foug A</strain>
    </source>
</reference>
<evidence type="ECO:0000313" key="3">
    <source>
        <dbReference type="EMBL" id="KIM60395.1"/>
    </source>
</evidence>
<dbReference type="InterPro" id="IPR011010">
    <property type="entry name" value="DNA_brk_join_enz"/>
</dbReference>
<dbReference type="InterPro" id="IPR052925">
    <property type="entry name" value="Phage_Integrase-like_Recomb"/>
</dbReference>
<dbReference type="AlphaFoldDB" id="A0A0C3DI62"/>
<dbReference type="Gene3D" id="1.10.443.10">
    <property type="entry name" value="Intergrase catalytic core"/>
    <property type="match status" value="1"/>
</dbReference>
<dbReference type="SUPFAM" id="SSF56349">
    <property type="entry name" value="DNA breaking-rejoining enzymes"/>
    <property type="match status" value="1"/>
</dbReference>
<sequence length="319" mass="35822">KELYSTGLLIFHVYCDIHDVLDHHRTPVSHNIFVAFLSSCAGAYSGSSIANYAAAVRVWHLLHGMEWQVNEIEYKALLEGATRLAPSTSKRTRQAPFTLEVLDIFHSLMDHNDPHDAAIFTCIICSFFCIARLGEFTVPAISKFDLMKHVTQASLTFTQNHQNLPVIKFSLPTTKMSPTGEDVHCAPHALPSPSDPKMALDNHLHINASSNASSHLFAWKHPINGMRPLFKKEVIKCIDSITKAHPNMPDLKGHSLCIGGTLFYLLKGVPFDVVKTMGRWSSKSFTLYLRHHALILAPFLQNQPDMLNDLRHYILPPVR</sequence>
<accession>A0A0C3DI62</accession>
<evidence type="ECO:0000256" key="2">
    <source>
        <dbReference type="ARBA" id="ARBA00023172"/>
    </source>
</evidence>
<evidence type="ECO:0000256" key="1">
    <source>
        <dbReference type="ARBA" id="ARBA00023125"/>
    </source>
</evidence>
<dbReference type="InterPro" id="IPR013762">
    <property type="entry name" value="Integrase-like_cat_sf"/>
</dbReference>
<evidence type="ECO:0000313" key="4">
    <source>
        <dbReference type="Proteomes" id="UP000053989"/>
    </source>
</evidence>
<dbReference type="GO" id="GO:0003677">
    <property type="term" value="F:DNA binding"/>
    <property type="evidence" value="ECO:0007669"/>
    <property type="project" value="UniProtKB-KW"/>
</dbReference>
<reference evidence="3 4" key="1">
    <citation type="submission" date="2014-04" db="EMBL/GenBank/DDBJ databases">
        <authorList>
            <consortium name="DOE Joint Genome Institute"/>
            <person name="Kuo A."/>
            <person name="Kohler A."/>
            <person name="Nagy L.G."/>
            <person name="Floudas D."/>
            <person name="Copeland A."/>
            <person name="Barry K.W."/>
            <person name="Cichocki N."/>
            <person name="Veneault-Fourrey C."/>
            <person name="LaButti K."/>
            <person name="Lindquist E.A."/>
            <person name="Lipzen A."/>
            <person name="Lundell T."/>
            <person name="Morin E."/>
            <person name="Murat C."/>
            <person name="Sun H."/>
            <person name="Tunlid A."/>
            <person name="Henrissat B."/>
            <person name="Grigoriev I.V."/>
            <person name="Hibbett D.S."/>
            <person name="Martin F."/>
            <person name="Nordberg H.P."/>
            <person name="Cantor M.N."/>
            <person name="Hua S.X."/>
        </authorList>
    </citation>
    <scope>NUCLEOTIDE SEQUENCE [LARGE SCALE GENOMIC DNA]</scope>
    <source>
        <strain evidence="3 4">Foug A</strain>
    </source>
</reference>
<keyword evidence="1" id="KW-0238">DNA-binding</keyword>
<dbReference type="GO" id="GO:0015074">
    <property type="term" value="P:DNA integration"/>
    <property type="evidence" value="ECO:0007669"/>
    <property type="project" value="InterPro"/>
</dbReference>
<dbReference type="SUPFAM" id="SSF47823">
    <property type="entry name" value="lambda integrase-like, N-terminal domain"/>
    <property type="match status" value="1"/>
</dbReference>
<dbReference type="EMBL" id="KN822062">
    <property type="protein sequence ID" value="KIM60395.1"/>
    <property type="molecule type" value="Genomic_DNA"/>
</dbReference>
<feature type="non-terminal residue" evidence="3">
    <location>
        <position position="1"/>
    </location>
</feature>